<name>A0A0N1IHG2_LEPSE</name>
<dbReference type="VEuPathDB" id="TriTrypDB:Lsey_0459_0030"/>
<evidence type="ECO:0000256" key="2">
    <source>
        <dbReference type="SAM" id="Phobius"/>
    </source>
</evidence>
<protein>
    <submittedName>
        <fullName evidence="3">Uncharacterized protein</fullName>
    </submittedName>
</protein>
<feature type="transmembrane region" description="Helical" evidence="2">
    <location>
        <begin position="264"/>
        <end position="282"/>
    </location>
</feature>
<dbReference type="OMA" id="FMPRESC"/>
<keyword evidence="2" id="KW-1133">Transmembrane helix</keyword>
<feature type="transmembrane region" description="Helical" evidence="2">
    <location>
        <begin position="385"/>
        <end position="402"/>
    </location>
</feature>
<dbReference type="EMBL" id="LJSK01000459">
    <property type="protein sequence ID" value="KPI83013.1"/>
    <property type="molecule type" value="Genomic_DNA"/>
</dbReference>
<organism evidence="3 4">
    <name type="scientific">Leptomonas seymouri</name>
    <dbReference type="NCBI Taxonomy" id="5684"/>
    <lineage>
        <taxon>Eukaryota</taxon>
        <taxon>Discoba</taxon>
        <taxon>Euglenozoa</taxon>
        <taxon>Kinetoplastea</taxon>
        <taxon>Metakinetoplastina</taxon>
        <taxon>Trypanosomatida</taxon>
        <taxon>Trypanosomatidae</taxon>
        <taxon>Leishmaniinae</taxon>
        <taxon>Leptomonas</taxon>
    </lineage>
</organism>
<feature type="region of interest" description="Disordered" evidence="1">
    <location>
        <begin position="93"/>
        <end position="131"/>
    </location>
</feature>
<reference evidence="3 4" key="1">
    <citation type="journal article" date="2015" name="PLoS Pathog.">
        <title>Leptomonas seymouri: Adaptations to the Dixenous Life Cycle Analyzed by Genome Sequencing, Transcriptome Profiling and Co-infection with Leishmania donovani.</title>
        <authorList>
            <person name="Kraeva N."/>
            <person name="Butenko A."/>
            <person name="Hlavacova J."/>
            <person name="Kostygov A."/>
            <person name="Myskova J."/>
            <person name="Grybchuk D."/>
            <person name="Lestinova T."/>
            <person name="Votypka J."/>
            <person name="Volf P."/>
            <person name="Opperdoes F."/>
            <person name="Flegontov P."/>
            <person name="Lukes J."/>
            <person name="Yurchenko V."/>
        </authorList>
    </citation>
    <scope>NUCLEOTIDE SEQUENCE [LARGE SCALE GENOMIC DNA]</scope>
    <source>
        <strain evidence="3 4">ATCC 30220</strain>
    </source>
</reference>
<comment type="caution">
    <text evidence="3">The sequence shown here is derived from an EMBL/GenBank/DDBJ whole genome shotgun (WGS) entry which is preliminary data.</text>
</comment>
<evidence type="ECO:0000256" key="1">
    <source>
        <dbReference type="SAM" id="MobiDB-lite"/>
    </source>
</evidence>
<keyword evidence="2" id="KW-0472">Membrane</keyword>
<keyword evidence="4" id="KW-1185">Reference proteome</keyword>
<feature type="transmembrane region" description="Helical" evidence="2">
    <location>
        <begin position="16"/>
        <end position="35"/>
    </location>
</feature>
<evidence type="ECO:0000313" key="4">
    <source>
        <dbReference type="Proteomes" id="UP000038009"/>
    </source>
</evidence>
<dbReference type="OrthoDB" id="273535at2759"/>
<keyword evidence="2" id="KW-0812">Transmembrane</keyword>
<dbReference type="Proteomes" id="UP000038009">
    <property type="component" value="Unassembled WGS sequence"/>
</dbReference>
<dbReference type="AlphaFoldDB" id="A0A0N1IHG2"/>
<evidence type="ECO:0000313" key="3">
    <source>
        <dbReference type="EMBL" id="KPI83013.1"/>
    </source>
</evidence>
<feature type="transmembrane region" description="Helical" evidence="2">
    <location>
        <begin position="349"/>
        <end position="373"/>
    </location>
</feature>
<proteinExistence type="predicted"/>
<sequence>MLLLQALPMLLMNKVALLYAICVACVLAPLYALVLKPAFRWARYRACATAATNATFAPASALSPDTPMRRSTASSRAFLSPFSVGATSLSTTPVFHSSPEARAARKRSGSGSGAQSGAPPTHSDPRDRSASLEVTGTAIRASGELVATEYRTPNKSFVSALKQHVQQRSVAIFGKEDHPLRAAVASEEVYIHRPTRPLPSQDYLALRLLRRQQRHALYDQFDITEASLNALYASPKFQEWYGANREELLRDAQLRESFYKWRSLARAVVLLMALMLLPAFSFSTDTNATQWYTPLAPGIRNATAAKAAVASAPFAQLLLARISYIQNARSVEAVTAHALPFASHMRADVHTFVASVLNMAEWVAIVAAVCSLATSCFMPRGSRRTASVALVAFLVVLIESALIPGVSVRLGLGTLLIMTVVGTKIRRAAE</sequence>
<accession>A0A0N1IHG2</accession>
<gene>
    <name evidence="3" type="ORF">ABL78_7969</name>
</gene>